<dbReference type="Proteomes" id="UP000238392">
    <property type="component" value="Unassembled WGS sequence"/>
</dbReference>
<keyword evidence="1" id="KW-0472">Membrane</keyword>
<accession>A0A2T0WEZ6</accession>
<gene>
    <name evidence="2" type="ORF">CLV74_11761</name>
</gene>
<evidence type="ECO:0000313" key="2">
    <source>
        <dbReference type="EMBL" id="PRY85236.1"/>
    </source>
</evidence>
<evidence type="ECO:0000256" key="1">
    <source>
        <dbReference type="SAM" id="Phobius"/>
    </source>
</evidence>
<proteinExistence type="predicted"/>
<sequence>MYAVLHSHVPGPKGRLLTASLYAVMLGVVFLCLDCPGAPFSYGAL</sequence>
<dbReference type="EMBL" id="PVTQ01000017">
    <property type="protein sequence ID" value="PRY85236.1"/>
    <property type="molecule type" value="Genomic_DNA"/>
</dbReference>
<comment type="caution">
    <text evidence="2">The sequence shown here is derived from an EMBL/GenBank/DDBJ whole genome shotgun (WGS) entry which is preliminary data.</text>
</comment>
<organism evidence="2 3">
    <name type="scientific">Donghicola tyrosinivorans</name>
    <dbReference type="NCBI Taxonomy" id="1652492"/>
    <lineage>
        <taxon>Bacteria</taxon>
        <taxon>Pseudomonadati</taxon>
        <taxon>Pseudomonadota</taxon>
        <taxon>Alphaproteobacteria</taxon>
        <taxon>Rhodobacterales</taxon>
        <taxon>Roseobacteraceae</taxon>
        <taxon>Donghicola</taxon>
    </lineage>
</organism>
<evidence type="ECO:0000313" key="3">
    <source>
        <dbReference type="Proteomes" id="UP000238392"/>
    </source>
</evidence>
<keyword evidence="1" id="KW-0812">Transmembrane</keyword>
<name>A0A2T0WEZ6_9RHOB</name>
<protein>
    <submittedName>
        <fullName evidence="2">Uncharacterized protein</fullName>
    </submittedName>
</protein>
<reference evidence="2 3" key="1">
    <citation type="submission" date="2018-03" db="EMBL/GenBank/DDBJ databases">
        <title>Genomic Encyclopedia of Archaeal and Bacterial Type Strains, Phase II (KMG-II): from individual species to whole genera.</title>
        <authorList>
            <person name="Goeker M."/>
        </authorList>
    </citation>
    <scope>NUCLEOTIDE SEQUENCE [LARGE SCALE GENOMIC DNA]</scope>
    <source>
        <strain evidence="2 3">DSM 100212</strain>
    </source>
</reference>
<keyword evidence="1" id="KW-1133">Transmembrane helix</keyword>
<dbReference type="AlphaFoldDB" id="A0A2T0WEZ6"/>
<feature type="transmembrane region" description="Helical" evidence="1">
    <location>
        <begin position="21"/>
        <end position="42"/>
    </location>
</feature>
<keyword evidence="3" id="KW-1185">Reference proteome</keyword>